<evidence type="ECO:0000313" key="2">
    <source>
        <dbReference type="EMBL" id="KAJ1143446.1"/>
    </source>
</evidence>
<evidence type="ECO:0000256" key="1">
    <source>
        <dbReference type="SAM" id="Phobius"/>
    </source>
</evidence>
<protein>
    <submittedName>
        <fullName evidence="2">Uncharacterized protein</fullName>
    </submittedName>
</protein>
<feature type="transmembrane region" description="Helical" evidence="1">
    <location>
        <begin position="28"/>
        <end position="47"/>
    </location>
</feature>
<feature type="non-terminal residue" evidence="2">
    <location>
        <position position="1"/>
    </location>
</feature>
<keyword evidence="1" id="KW-1133">Transmembrane helix</keyword>
<dbReference type="AlphaFoldDB" id="A0AAV7QSH4"/>
<gene>
    <name evidence="2" type="ORF">NDU88_009755</name>
</gene>
<keyword evidence="1" id="KW-0472">Membrane</keyword>
<sequence>AFKGSRGALSLDWQYILEKYIIQSSSEIVISILGVSLLPRTGVFIIFQKRTLSFIRLAL</sequence>
<dbReference type="EMBL" id="JANPWB010000010">
    <property type="protein sequence ID" value="KAJ1143446.1"/>
    <property type="molecule type" value="Genomic_DNA"/>
</dbReference>
<feature type="non-terminal residue" evidence="2">
    <location>
        <position position="59"/>
    </location>
</feature>
<keyword evidence="1" id="KW-0812">Transmembrane</keyword>
<dbReference type="Proteomes" id="UP001066276">
    <property type="component" value="Chromosome 6"/>
</dbReference>
<name>A0AAV7QSH4_PLEWA</name>
<accession>A0AAV7QSH4</accession>
<comment type="caution">
    <text evidence="2">The sequence shown here is derived from an EMBL/GenBank/DDBJ whole genome shotgun (WGS) entry which is preliminary data.</text>
</comment>
<organism evidence="2 3">
    <name type="scientific">Pleurodeles waltl</name>
    <name type="common">Iberian ribbed newt</name>
    <dbReference type="NCBI Taxonomy" id="8319"/>
    <lineage>
        <taxon>Eukaryota</taxon>
        <taxon>Metazoa</taxon>
        <taxon>Chordata</taxon>
        <taxon>Craniata</taxon>
        <taxon>Vertebrata</taxon>
        <taxon>Euteleostomi</taxon>
        <taxon>Amphibia</taxon>
        <taxon>Batrachia</taxon>
        <taxon>Caudata</taxon>
        <taxon>Salamandroidea</taxon>
        <taxon>Salamandridae</taxon>
        <taxon>Pleurodelinae</taxon>
        <taxon>Pleurodeles</taxon>
    </lineage>
</organism>
<keyword evidence="3" id="KW-1185">Reference proteome</keyword>
<reference evidence="2" key="1">
    <citation type="journal article" date="2022" name="bioRxiv">
        <title>Sequencing and chromosome-scale assembly of the giantPleurodeles waltlgenome.</title>
        <authorList>
            <person name="Brown T."/>
            <person name="Elewa A."/>
            <person name="Iarovenko S."/>
            <person name="Subramanian E."/>
            <person name="Araus A.J."/>
            <person name="Petzold A."/>
            <person name="Susuki M."/>
            <person name="Suzuki K.-i.T."/>
            <person name="Hayashi T."/>
            <person name="Toyoda A."/>
            <person name="Oliveira C."/>
            <person name="Osipova E."/>
            <person name="Leigh N.D."/>
            <person name="Simon A."/>
            <person name="Yun M.H."/>
        </authorList>
    </citation>
    <scope>NUCLEOTIDE SEQUENCE</scope>
    <source>
        <strain evidence="2">20211129_DDA</strain>
        <tissue evidence="2">Liver</tissue>
    </source>
</reference>
<evidence type="ECO:0000313" key="3">
    <source>
        <dbReference type="Proteomes" id="UP001066276"/>
    </source>
</evidence>
<proteinExistence type="predicted"/>